<feature type="compositionally biased region" description="Polar residues" evidence="1">
    <location>
        <begin position="263"/>
        <end position="275"/>
    </location>
</feature>
<evidence type="ECO:0000313" key="4">
    <source>
        <dbReference type="EMBL" id="KAG9251454.1"/>
    </source>
</evidence>
<feature type="region of interest" description="Disordered" evidence="1">
    <location>
        <begin position="188"/>
        <end position="300"/>
    </location>
</feature>
<keyword evidence="5" id="KW-1185">Reference proteome</keyword>
<dbReference type="OrthoDB" id="4524805at2759"/>
<dbReference type="RefSeq" id="XP_046115378.1">
    <property type="nucleotide sequence ID" value="XM_046261545.1"/>
</dbReference>
<proteinExistence type="predicted"/>
<keyword evidence="2" id="KW-1133">Transmembrane helix</keyword>
<protein>
    <submittedName>
        <fullName evidence="4">Uncharacterized protein</fullName>
    </submittedName>
</protein>
<keyword evidence="3" id="KW-0732">Signal</keyword>
<feature type="chain" id="PRO_5040273403" evidence="3">
    <location>
        <begin position="22"/>
        <end position="508"/>
    </location>
</feature>
<dbReference type="Proteomes" id="UP000887229">
    <property type="component" value="Unassembled WGS sequence"/>
</dbReference>
<reference evidence="4" key="1">
    <citation type="journal article" date="2021" name="IMA Fungus">
        <title>Genomic characterization of three marine fungi, including Emericellopsis atlantica sp. nov. with signatures of a generalist lifestyle and marine biomass degradation.</title>
        <authorList>
            <person name="Hagestad O.C."/>
            <person name="Hou L."/>
            <person name="Andersen J.H."/>
            <person name="Hansen E.H."/>
            <person name="Altermark B."/>
            <person name="Li C."/>
            <person name="Kuhnert E."/>
            <person name="Cox R.J."/>
            <person name="Crous P.W."/>
            <person name="Spatafora J.W."/>
            <person name="Lail K."/>
            <person name="Amirebrahimi M."/>
            <person name="Lipzen A."/>
            <person name="Pangilinan J."/>
            <person name="Andreopoulos W."/>
            <person name="Hayes R.D."/>
            <person name="Ng V."/>
            <person name="Grigoriev I.V."/>
            <person name="Jackson S.A."/>
            <person name="Sutton T.D.S."/>
            <person name="Dobson A.D.W."/>
            <person name="Rama T."/>
        </authorList>
    </citation>
    <scope>NUCLEOTIDE SEQUENCE</scope>
    <source>
        <strain evidence="4">TS7</strain>
    </source>
</reference>
<evidence type="ECO:0000313" key="5">
    <source>
        <dbReference type="Proteomes" id="UP000887229"/>
    </source>
</evidence>
<comment type="caution">
    <text evidence="4">The sequence shown here is derived from an EMBL/GenBank/DDBJ whole genome shotgun (WGS) entry which is preliminary data.</text>
</comment>
<sequence>MGARLHLLSLLLTSLAFTTHAQVAPSTLIARRFNPLDVDTPSPEDGPPISASALRDTSYLPAQIGGIVGAYALSLVLVAITLLSLAKKRREHIHSGHDVGDFGEDKELFALHIVPPSEQVLDDVPNFSYPSPRVEYFDIEPVRYPSPVSSVGVPGVSPFVDPRIVAADKIMAQSQLEDMYRHVMEHEDAKERGIQRDALSYPADSRAASIERPAPATLSKKERSKPASLNLSSAKEDRSTGSKTSSLLSALRSPKKKSVKGVNISSPILTPQSATFPRHSDVSSMGAIPPRQYANLPPPPPVPHSDHVAIGMARTRGSIANITPDQSPESVQSIDERIGAQLDFRRDYGQGRVVSHHVAQEPDPESATSEHSQVPLVGLPRSPKPHATFGNSTLPSSPKPGASFSRPNAPSAVRTGGSLPLRAYEPALTSPSAVPQTTKQTVFERKGPLSPMGGRTPGTSMPYSPYQPFTPCMPMTPSLVTKEERKKMKKMVPKTPTMELVQNPDDVW</sequence>
<keyword evidence="2" id="KW-0812">Transmembrane</keyword>
<dbReference type="AlphaFoldDB" id="A0A9P7ZG29"/>
<evidence type="ECO:0000256" key="2">
    <source>
        <dbReference type="SAM" id="Phobius"/>
    </source>
</evidence>
<evidence type="ECO:0000256" key="3">
    <source>
        <dbReference type="SAM" id="SignalP"/>
    </source>
</evidence>
<feature type="region of interest" description="Disordered" evidence="1">
    <location>
        <begin position="482"/>
        <end position="508"/>
    </location>
</feature>
<dbReference type="EMBL" id="MU251268">
    <property type="protein sequence ID" value="KAG9251454.1"/>
    <property type="molecule type" value="Genomic_DNA"/>
</dbReference>
<feature type="signal peptide" evidence="3">
    <location>
        <begin position="1"/>
        <end position="21"/>
    </location>
</feature>
<keyword evidence="2" id="KW-0472">Membrane</keyword>
<dbReference type="GeneID" id="70292448"/>
<gene>
    <name evidence="4" type="ORF">F5Z01DRAFT_627543</name>
</gene>
<organism evidence="4 5">
    <name type="scientific">Emericellopsis atlantica</name>
    <dbReference type="NCBI Taxonomy" id="2614577"/>
    <lineage>
        <taxon>Eukaryota</taxon>
        <taxon>Fungi</taxon>
        <taxon>Dikarya</taxon>
        <taxon>Ascomycota</taxon>
        <taxon>Pezizomycotina</taxon>
        <taxon>Sordariomycetes</taxon>
        <taxon>Hypocreomycetidae</taxon>
        <taxon>Hypocreales</taxon>
        <taxon>Bionectriaceae</taxon>
        <taxon>Emericellopsis</taxon>
    </lineage>
</organism>
<accession>A0A9P7ZG29</accession>
<feature type="region of interest" description="Disordered" evidence="1">
    <location>
        <begin position="355"/>
        <end position="415"/>
    </location>
</feature>
<evidence type="ECO:0000256" key="1">
    <source>
        <dbReference type="SAM" id="MobiDB-lite"/>
    </source>
</evidence>
<name>A0A9P7ZG29_9HYPO</name>
<feature type="transmembrane region" description="Helical" evidence="2">
    <location>
        <begin position="64"/>
        <end position="85"/>
    </location>
</feature>